<dbReference type="EMBL" id="FUEG01000019">
    <property type="protein sequence ID" value="SJL13191.1"/>
    <property type="molecule type" value="Genomic_DNA"/>
</dbReference>
<keyword evidence="2" id="KW-1185">Reference proteome</keyword>
<dbReference type="OrthoDB" id="2788229at2759"/>
<reference evidence="2" key="1">
    <citation type="journal article" date="2017" name="Nat. Ecol. Evol.">
        <title>Genome expansion and lineage-specific genetic innovations in the forest pathogenic fungi Armillaria.</title>
        <authorList>
            <person name="Sipos G."/>
            <person name="Prasanna A.N."/>
            <person name="Walter M.C."/>
            <person name="O'Connor E."/>
            <person name="Balint B."/>
            <person name="Krizsan K."/>
            <person name="Kiss B."/>
            <person name="Hess J."/>
            <person name="Varga T."/>
            <person name="Slot J."/>
            <person name="Riley R."/>
            <person name="Boka B."/>
            <person name="Rigling D."/>
            <person name="Barry K."/>
            <person name="Lee J."/>
            <person name="Mihaltcheva S."/>
            <person name="LaButti K."/>
            <person name="Lipzen A."/>
            <person name="Waldron R."/>
            <person name="Moloney N.M."/>
            <person name="Sperisen C."/>
            <person name="Kredics L."/>
            <person name="Vagvoelgyi C."/>
            <person name="Patrignani A."/>
            <person name="Fitzpatrick D."/>
            <person name="Nagy I."/>
            <person name="Doyle S."/>
            <person name="Anderson J.B."/>
            <person name="Grigoriev I.V."/>
            <person name="Gueldener U."/>
            <person name="Muensterkoetter M."/>
            <person name="Nagy L.G."/>
        </authorList>
    </citation>
    <scope>NUCLEOTIDE SEQUENCE [LARGE SCALE GENOMIC DNA]</scope>
    <source>
        <strain evidence="2">C18/9</strain>
    </source>
</reference>
<evidence type="ECO:0000313" key="2">
    <source>
        <dbReference type="Proteomes" id="UP000219338"/>
    </source>
</evidence>
<sequence>MASVPPELVEQVIDHVAEDDSKSRRPSLANYALVAKLWLPRARYHMFRVTKLRTKTELRRFAEVCLNGSSVAHNIEHLTMRLFRRLSKNPDLSSIFAATINLGTIELNDLHLSSFPLDIIRLLAKCPIASLTLSSFFLKKYSDLATMLQILGQKLSHVRFTYLMLLDVVEQGDPIAGDQTTLGPEGKPKIQSIDLQECDAEHWPALFDMLDLRGLREAIISVGPDGEADMIPRLGNLDELKIMHAGDFDPPSSITMSLIRRVEVDLVDIDIDEWNWYIDNLQFGESRTEEIILSIFIWDGSKLLAEDAIRIWKRCDSVFGAMKHLRVFHIELATTPEFFGHREEGYDRFNVVKLGEDLEKLMPVLEKRGVLIVTVHEKVW</sequence>
<evidence type="ECO:0000313" key="1">
    <source>
        <dbReference type="EMBL" id="SJL13191.1"/>
    </source>
</evidence>
<proteinExistence type="predicted"/>
<dbReference type="OMA" id="EADMIPR"/>
<organism evidence="1 2">
    <name type="scientific">Armillaria ostoyae</name>
    <name type="common">Armillaria root rot fungus</name>
    <dbReference type="NCBI Taxonomy" id="47428"/>
    <lineage>
        <taxon>Eukaryota</taxon>
        <taxon>Fungi</taxon>
        <taxon>Dikarya</taxon>
        <taxon>Basidiomycota</taxon>
        <taxon>Agaricomycotina</taxon>
        <taxon>Agaricomycetes</taxon>
        <taxon>Agaricomycetidae</taxon>
        <taxon>Agaricales</taxon>
        <taxon>Marasmiineae</taxon>
        <taxon>Physalacriaceae</taxon>
        <taxon>Armillaria</taxon>
    </lineage>
</organism>
<protein>
    <recommendedName>
        <fullName evidence="3">F-box domain-containing protein</fullName>
    </recommendedName>
</protein>
<dbReference type="Proteomes" id="UP000219338">
    <property type="component" value="Unassembled WGS sequence"/>
</dbReference>
<accession>A0A284RWS1</accession>
<evidence type="ECO:0008006" key="3">
    <source>
        <dbReference type="Google" id="ProtNLM"/>
    </source>
</evidence>
<gene>
    <name evidence="1" type="ORF">ARMOST_16630</name>
</gene>
<dbReference type="AlphaFoldDB" id="A0A284RWS1"/>
<name>A0A284RWS1_ARMOS</name>